<evidence type="ECO:0000313" key="1">
    <source>
        <dbReference type="EMBL" id="ENV33949.1"/>
    </source>
</evidence>
<name>N8ZJM6_9GAMM</name>
<organism evidence="1 2">
    <name type="scientific">Acinetobacter gerneri DSM 14967 = CIP 107464 = MTCC 9824</name>
    <dbReference type="NCBI Taxonomy" id="1120926"/>
    <lineage>
        <taxon>Bacteria</taxon>
        <taxon>Pseudomonadati</taxon>
        <taxon>Pseudomonadota</taxon>
        <taxon>Gammaproteobacteria</taxon>
        <taxon>Moraxellales</taxon>
        <taxon>Moraxellaceae</taxon>
        <taxon>Acinetobacter</taxon>
    </lineage>
</organism>
<dbReference type="InterPro" id="IPR021505">
    <property type="entry name" value="Phage_B3_Orf6"/>
</dbReference>
<gene>
    <name evidence="1" type="ORF">F960_01955</name>
</gene>
<keyword evidence="2" id="KW-1185">Reference proteome</keyword>
<dbReference type="PATRIC" id="fig|1120926.3.peg.1884"/>
<sequence length="212" mass="24150">MNMQIQIPEGYWENSQGALVPETNVKEIDKLRDQTVRRVWEKAEAINKALAEFKESAFADIATFIQISADQYNAKLGGNKGNVSLITFDGRYKIQRNFAERIVFDERLHAAKILIDDCLKEWTADGRDEIKAIINNAFNVDKKGEISTTRVLGLKKIEISHPKWLEAMQAITDSINIAGSKSYLRFYQRNDDTGEYEPMSLDIASIKTKETN</sequence>
<dbReference type="STRING" id="202952.GCA_000747725_01992"/>
<dbReference type="EMBL" id="APPN01000063">
    <property type="protein sequence ID" value="ENV33949.1"/>
    <property type="molecule type" value="Genomic_DNA"/>
</dbReference>
<evidence type="ECO:0008006" key="3">
    <source>
        <dbReference type="Google" id="ProtNLM"/>
    </source>
</evidence>
<dbReference type="Proteomes" id="UP000013117">
    <property type="component" value="Unassembled WGS sequence"/>
</dbReference>
<proteinExistence type="predicted"/>
<accession>N8ZJM6</accession>
<dbReference type="Pfam" id="PF11363">
    <property type="entry name" value="DUF3164"/>
    <property type="match status" value="1"/>
</dbReference>
<dbReference type="AlphaFoldDB" id="N8ZJM6"/>
<dbReference type="HOGENOM" id="CLU_086570_1_0_6"/>
<protein>
    <recommendedName>
        <fullName evidence="3">Sulfate transporter</fullName>
    </recommendedName>
</protein>
<reference evidence="1 2" key="1">
    <citation type="submission" date="2013-02" db="EMBL/GenBank/DDBJ databases">
        <title>The Genome Sequence of Acinetobacter gerneri CIP 107464.</title>
        <authorList>
            <consortium name="The Broad Institute Genome Sequencing Platform"/>
            <consortium name="The Broad Institute Genome Sequencing Center for Infectious Disease"/>
            <person name="Cerqueira G."/>
            <person name="Feldgarden M."/>
            <person name="Courvalin P."/>
            <person name="Perichon B."/>
            <person name="Grillot-Courvalin C."/>
            <person name="Clermont D."/>
            <person name="Rocha E."/>
            <person name="Yoon E.-J."/>
            <person name="Nemec A."/>
            <person name="Walker B."/>
            <person name="Young S.K."/>
            <person name="Zeng Q."/>
            <person name="Gargeya S."/>
            <person name="Fitzgerald M."/>
            <person name="Haas B."/>
            <person name="Abouelleil A."/>
            <person name="Alvarado L."/>
            <person name="Arachchi H.M."/>
            <person name="Berlin A.M."/>
            <person name="Chapman S.B."/>
            <person name="Dewar J."/>
            <person name="Goldberg J."/>
            <person name="Griggs A."/>
            <person name="Gujja S."/>
            <person name="Hansen M."/>
            <person name="Howarth C."/>
            <person name="Imamovic A."/>
            <person name="Larimer J."/>
            <person name="McCowan C."/>
            <person name="Murphy C."/>
            <person name="Neiman D."/>
            <person name="Pearson M."/>
            <person name="Priest M."/>
            <person name="Roberts A."/>
            <person name="Saif S."/>
            <person name="Shea T."/>
            <person name="Sisk P."/>
            <person name="Sykes S."/>
            <person name="Wortman J."/>
            <person name="Nusbaum C."/>
            <person name="Birren B."/>
        </authorList>
    </citation>
    <scope>NUCLEOTIDE SEQUENCE [LARGE SCALE GENOMIC DNA]</scope>
    <source>
        <strain evidence="1 2">CIP 107464</strain>
    </source>
</reference>
<evidence type="ECO:0000313" key="2">
    <source>
        <dbReference type="Proteomes" id="UP000013117"/>
    </source>
</evidence>
<comment type="caution">
    <text evidence="1">The sequence shown here is derived from an EMBL/GenBank/DDBJ whole genome shotgun (WGS) entry which is preliminary data.</text>
</comment>
<dbReference type="eggNOG" id="ENOG502ZBJ1">
    <property type="taxonomic scope" value="Bacteria"/>
</dbReference>